<dbReference type="EMBL" id="CP003659">
    <property type="protein sequence ID" value="AFZ60674.1"/>
    <property type="molecule type" value="Genomic_DNA"/>
</dbReference>
<sequence>MTQKFPSGDGEYDQSIHDVSVVSSQNVTFNQTQIIQISVEEIKTRKFIVTSPYKGLKKFESEDKDRFFGRDQFLTGLVNELEQTNFVLLLGASGSGKSSVIRAGLIPWLVERQGSQLMNLVFTPDQDPFESLYASLLGNYKQSEAKIARVVKEDTLTQVVRSLKQQDSYWFILIDQFEELFTTTEPSKRDVFIKSLVQLVKTLDKVSDRSVKVVATMRADFLDRLSPYANLIKVTDQHRPIIAEMQLDELRLAIEQPAAHHGVVFEAGLVKQIIDDVQGQAGYLPLLQYTLNLLWETEVQSQSIEDRTLNISNYRQLGGVRGALQLHIDQIYGALSEPEKLAAQRIFLKLVSIGEDEESGTEWKPVRRRANRPEFSDSLEQTVLMELINQNLLVSNRATDSPESTIEIAHEALLISWTTLNTWIKENRQAITLRNRLNDDVEQWKKTKSPEDLWRGSKLERILELSRDLGFNRVLGGFSPVANQFINASKKLRDRQLRRTKIIAIVGFVLSGLATTAAIVATYQFQQAERGRMEQYAATAEALLANEQPVEALINSIAGVGLSKKWFVKFPNHPVPVSVQSSLLDTVRMNREENRLHHETGVTVVRVSKDGNYLATGDREGTIRLWDLHGHLIGQPLQHGQQSVEALAFSPDRQLLISGSEDGTLMRWNLEGKPIAIPFKDRHQGIVASIAFSSDGLQIASGGADTTVRLWDRQGNPINPFIVNEGYSINSVSFALNSNQILFCYGRRLGFWTLGNSLGEPLALESGMSPFSYNCVFSPDGSRIATSGSETVKLWNLEGKSIAILQGHQGYVSAVGFSSDNQKIVSGGADKTVRVWDLQGNQIGLPLRGHQRFITSVDFVSKDKQIVVSGSDDGSVRLWNLRDQSVGLVLSAGDKLVTAVAVSPNGKYFVTGSQEGMLHLWNANGSSIGTPFKGHQQEVTSVAFSPDNQTIVSGSLDQSVRLWHLNGSKIGQPLQHDAPVTSVAFSPDGKLIASGVFSRSEKDFKGRDGELWTGGNHTITLSNLQGKRIAPPFTGHYGSQASNNDKLMSVAFSLDGKYLVSGSGDGTVRLWNLQGNQIGVPFQHKDAVSAVAFSPDSKIIASASYDKKIRLWDLQGQLIKPPFGGHEEPVTAIAFSPDGKYLVSGSGDGTVRLWDLQGNQIGAPFQHKNTVTSIAFSPDGQAVISNGDQNKVTWSWVSSDKLLQIGCEQLRDHSMLLNPITEAAREARYTCDQYVWAD</sequence>
<feature type="repeat" description="WD" evidence="3">
    <location>
        <begin position="1123"/>
        <end position="1157"/>
    </location>
</feature>
<dbReference type="InterPro" id="IPR019775">
    <property type="entry name" value="WD40_repeat_CS"/>
</dbReference>
<dbReference type="PRINTS" id="PR00320">
    <property type="entry name" value="GPROTEINBRPT"/>
</dbReference>
<dbReference type="Gene3D" id="2.130.10.10">
    <property type="entry name" value="YVTN repeat-like/Quinoprotein amine dehydrogenase"/>
    <property type="match status" value="4"/>
</dbReference>
<feature type="repeat" description="WD" evidence="3">
    <location>
        <begin position="890"/>
        <end position="922"/>
    </location>
</feature>
<dbReference type="PANTHER" id="PTHR19848:SF8">
    <property type="entry name" value="F-BOX AND WD REPEAT DOMAIN CONTAINING 7"/>
    <property type="match status" value="1"/>
</dbReference>
<keyword evidence="4" id="KW-0812">Transmembrane</keyword>
<evidence type="ECO:0000256" key="2">
    <source>
        <dbReference type="ARBA" id="ARBA00022737"/>
    </source>
</evidence>
<feature type="repeat" description="WD" evidence="3">
    <location>
        <begin position="1040"/>
        <end position="1074"/>
    </location>
</feature>
<dbReference type="AlphaFoldDB" id="K9ZPF4"/>
<dbReference type="Pfam" id="PF20703">
    <property type="entry name" value="nSTAND1"/>
    <property type="match status" value="1"/>
</dbReference>
<dbReference type="PROSITE" id="PS50294">
    <property type="entry name" value="WD_REPEATS_REGION"/>
    <property type="match status" value="10"/>
</dbReference>
<evidence type="ECO:0000256" key="1">
    <source>
        <dbReference type="ARBA" id="ARBA00022574"/>
    </source>
</evidence>
<evidence type="ECO:0000256" key="3">
    <source>
        <dbReference type="PROSITE-ProRule" id="PRU00221"/>
    </source>
</evidence>
<dbReference type="PROSITE" id="PS50082">
    <property type="entry name" value="WD_REPEATS_2"/>
    <property type="match status" value="10"/>
</dbReference>
<dbReference type="Gene3D" id="3.40.50.300">
    <property type="entry name" value="P-loop containing nucleotide triphosphate hydrolases"/>
    <property type="match status" value="1"/>
</dbReference>
<feature type="repeat" description="WD" evidence="3">
    <location>
        <begin position="805"/>
        <end position="839"/>
    </location>
</feature>
<dbReference type="InterPro" id="IPR001680">
    <property type="entry name" value="WD40_rpt"/>
</dbReference>
<dbReference type="eggNOG" id="COG2319">
    <property type="taxonomic scope" value="Bacteria"/>
</dbReference>
<dbReference type="SUPFAM" id="SSF52540">
    <property type="entry name" value="P-loop containing nucleoside triphosphate hydrolases"/>
    <property type="match status" value="1"/>
</dbReference>
<name>K9ZPF4_ANACC</name>
<dbReference type="KEGG" id="acy:Anacy_5353"/>
<dbReference type="SUPFAM" id="SSF50978">
    <property type="entry name" value="WD40 repeat-like"/>
    <property type="match status" value="1"/>
</dbReference>
<feature type="repeat" description="WD" evidence="3">
    <location>
        <begin position="595"/>
        <end position="628"/>
    </location>
</feature>
<dbReference type="PROSITE" id="PS00678">
    <property type="entry name" value="WD_REPEATS_1"/>
    <property type="match status" value="5"/>
</dbReference>
<dbReference type="InterPro" id="IPR027417">
    <property type="entry name" value="P-loop_NTPase"/>
</dbReference>
<evidence type="ECO:0000256" key="4">
    <source>
        <dbReference type="SAM" id="Phobius"/>
    </source>
</evidence>
<dbReference type="OrthoDB" id="500003at2"/>
<keyword evidence="1 3" id="KW-0853">WD repeat</keyword>
<organism evidence="6 7">
    <name type="scientific">Anabaena cylindrica (strain ATCC 27899 / PCC 7122)</name>
    <dbReference type="NCBI Taxonomy" id="272123"/>
    <lineage>
        <taxon>Bacteria</taxon>
        <taxon>Bacillati</taxon>
        <taxon>Cyanobacteriota</taxon>
        <taxon>Cyanophyceae</taxon>
        <taxon>Nostocales</taxon>
        <taxon>Nostocaceae</taxon>
        <taxon>Anabaena</taxon>
    </lineage>
</organism>
<dbReference type="InterPro" id="IPR015943">
    <property type="entry name" value="WD40/YVTN_repeat-like_dom_sf"/>
</dbReference>
<dbReference type="InterPro" id="IPR020472">
    <property type="entry name" value="WD40_PAC1"/>
</dbReference>
<dbReference type="SUPFAM" id="SSF50998">
    <property type="entry name" value="Quinoprotein alcohol dehydrogenase-like"/>
    <property type="match status" value="1"/>
</dbReference>
<dbReference type="Proteomes" id="UP000010474">
    <property type="component" value="Chromosome"/>
</dbReference>
<dbReference type="CDD" id="cd00200">
    <property type="entry name" value="WD40"/>
    <property type="match status" value="2"/>
</dbReference>
<keyword evidence="4" id="KW-1133">Transmembrane helix</keyword>
<proteinExistence type="predicted"/>
<keyword evidence="2" id="KW-0677">Repeat</keyword>
<dbReference type="RefSeq" id="WP_015217286.1">
    <property type="nucleotide sequence ID" value="NC_019771.1"/>
</dbReference>
<evidence type="ECO:0000313" key="6">
    <source>
        <dbReference type="EMBL" id="AFZ60674.1"/>
    </source>
</evidence>
<dbReference type="InterPro" id="IPR036322">
    <property type="entry name" value="WD40_repeat_dom_sf"/>
</dbReference>
<feature type="domain" description="Novel STAND NTPase 1" evidence="5">
    <location>
        <begin position="52"/>
        <end position="451"/>
    </location>
</feature>
<feature type="transmembrane region" description="Helical" evidence="4">
    <location>
        <begin position="502"/>
        <end position="525"/>
    </location>
</feature>
<gene>
    <name evidence="6" type="ordered locus">Anacy_5353</name>
</gene>
<feature type="repeat" description="WD" evidence="3">
    <location>
        <begin position="680"/>
        <end position="712"/>
    </location>
</feature>
<dbReference type="SMART" id="SM00320">
    <property type="entry name" value="WD40"/>
    <property type="match status" value="13"/>
</dbReference>
<dbReference type="PATRIC" id="fig|272123.3.peg.5806"/>
<feature type="repeat" description="WD" evidence="3">
    <location>
        <begin position="847"/>
        <end position="889"/>
    </location>
</feature>
<dbReference type="STRING" id="272123.Anacy_5353"/>
<dbReference type="HOGENOM" id="CLU_002352_0_0_3"/>
<reference evidence="7" key="1">
    <citation type="journal article" date="2013" name="Proc. Natl. Acad. Sci. U.S.A.">
        <title>Improving the coverage of the cyanobacterial phylum using diversity-driven genome sequencing.</title>
        <authorList>
            <person name="Shih P.M."/>
            <person name="Wu D."/>
            <person name="Latifi A."/>
            <person name="Axen S.D."/>
            <person name="Fewer D.P."/>
            <person name="Talla E."/>
            <person name="Calteau A."/>
            <person name="Cai F."/>
            <person name="Tandeau de Marsac N."/>
            <person name="Rippka R."/>
            <person name="Herdman M."/>
            <person name="Sivonen K."/>
            <person name="Coursin T."/>
            <person name="Laurent T."/>
            <person name="Goodwin L."/>
            <person name="Nolan M."/>
            <person name="Davenport K.W."/>
            <person name="Han C.S."/>
            <person name="Rubin E.M."/>
            <person name="Eisen J.A."/>
            <person name="Woyke T."/>
            <person name="Gugger M."/>
            <person name="Kerfeld C.A."/>
        </authorList>
    </citation>
    <scope>NUCLEOTIDE SEQUENCE [LARGE SCALE GENOMIC DNA]</scope>
    <source>
        <strain evidence="7">ATCC 27899 / PCC 7122</strain>
    </source>
</reference>
<evidence type="ECO:0000259" key="5">
    <source>
        <dbReference type="Pfam" id="PF20703"/>
    </source>
</evidence>
<protein>
    <submittedName>
        <fullName evidence="6">WD-40 repeat-containing protein</fullName>
    </submittedName>
</protein>
<feature type="repeat" description="WD" evidence="3">
    <location>
        <begin position="1081"/>
        <end position="1115"/>
    </location>
</feature>
<dbReference type="InterPro" id="IPR011047">
    <property type="entry name" value="Quinoprotein_ADH-like_sf"/>
</dbReference>
<accession>K9ZPF4</accession>
<keyword evidence="4" id="KW-0472">Membrane</keyword>
<evidence type="ECO:0000313" key="7">
    <source>
        <dbReference type="Proteomes" id="UP000010474"/>
    </source>
</evidence>
<dbReference type="eggNOG" id="COG1672">
    <property type="taxonomic scope" value="Bacteria"/>
</dbReference>
<feature type="repeat" description="WD" evidence="3">
    <location>
        <begin position="637"/>
        <end position="671"/>
    </location>
</feature>
<dbReference type="PANTHER" id="PTHR19848">
    <property type="entry name" value="WD40 REPEAT PROTEIN"/>
    <property type="match status" value="1"/>
</dbReference>
<keyword evidence="7" id="KW-1185">Reference proteome</keyword>
<dbReference type="Pfam" id="PF00400">
    <property type="entry name" value="WD40"/>
    <property type="match status" value="13"/>
</dbReference>
<feature type="repeat" description="WD" evidence="3">
    <location>
        <begin position="932"/>
        <end position="966"/>
    </location>
</feature>
<dbReference type="InterPro" id="IPR049052">
    <property type="entry name" value="nSTAND1"/>
</dbReference>